<dbReference type="Gene3D" id="3.30.1310.20">
    <property type="entry name" value="PRTase-like"/>
    <property type="match status" value="1"/>
</dbReference>
<dbReference type="InterPro" id="IPR029057">
    <property type="entry name" value="PRTase-like"/>
</dbReference>
<dbReference type="AlphaFoldDB" id="A0A1G2A8J1"/>
<proteinExistence type="predicted"/>
<dbReference type="InterPro" id="IPR000836">
    <property type="entry name" value="PRTase_dom"/>
</dbReference>
<evidence type="ECO:0000313" key="3">
    <source>
        <dbReference type="Proteomes" id="UP000178315"/>
    </source>
</evidence>
<protein>
    <recommendedName>
        <fullName evidence="1">Phosphoribosyltransferase domain-containing protein</fullName>
    </recommendedName>
</protein>
<accession>A0A1G2A8J1</accession>
<comment type="caution">
    <text evidence="2">The sequence shown here is derived from an EMBL/GenBank/DDBJ whole genome shotgun (WGS) entry which is preliminary data.</text>
</comment>
<dbReference type="Proteomes" id="UP000178315">
    <property type="component" value="Unassembled WGS sequence"/>
</dbReference>
<evidence type="ECO:0000313" key="2">
    <source>
        <dbReference type="EMBL" id="OGY73111.1"/>
    </source>
</evidence>
<dbReference type="SUPFAM" id="SSF53271">
    <property type="entry name" value="PRTase-like"/>
    <property type="match status" value="1"/>
</dbReference>
<organism evidence="2 3">
    <name type="scientific">Candidatus Jacksonbacteria bacterium RIFCSPLOWO2_02_FULL_44_20</name>
    <dbReference type="NCBI Taxonomy" id="1798460"/>
    <lineage>
        <taxon>Bacteria</taxon>
        <taxon>Candidatus Jacksoniibacteriota</taxon>
    </lineage>
</organism>
<feature type="domain" description="Phosphoribosyltransferase" evidence="1">
    <location>
        <begin position="11"/>
        <end position="173"/>
    </location>
</feature>
<reference evidence="2 3" key="1">
    <citation type="journal article" date="2016" name="Nat. Commun.">
        <title>Thousands of microbial genomes shed light on interconnected biogeochemical processes in an aquifer system.</title>
        <authorList>
            <person name="Anantharaman K."/>
            <person name="Brown C.T."/>
            <person name="Hug L.A."/>
            <person name="Sharon I."/>
            <person name="Castelle C.J."/>
            <person name="Probst A.J."/>
            <person name="Thomas B.C."/>
            <person name="Singh A."/>
            <person name="Wilkins M.J."/>
            <person name="Karaoz U."/>
            <person name="Brodie E.L."/>
            <person name="Williams K.H."/>
            <person name="Hubbard S.S."/>
            <person name="Banfield J.F."/>
        </authorList>
    </citation>
    <scope>NUCLEOTIDE SEQUENCE [LARGE SCALE GENOMIC DNA]</scope>
</reference>
<sequence length="216" mass="23344">MIFQNRADAGEQLGQKLKHLKGDKNLLVLGLPRGGVVTAAEIARFLNAPLEVIICRKIGAPGNEEFAIGAISENGGEFLNQDVITAYGISQNYIDATIARETKKIAAYQNTFRGSGKSPNIKNKTVVIADDGAATGYTIKAAIDAARKQNPEKIIIALPVAPLDTARELHALTDEIVILETPPHFQAVGQFYAEFTQVETEAVKALLLESQKQKPH</sequence>
<gene>
    <name evidence="2" type="ORF">A3H61_02790</name>
</gene>
<dbReference type="CDD" id="cd06223">
    <property type="entry name" value="PRTases_typeI"/>
    <property type="match status" value="1"/>
</dbReference>
<dbReference type="Gene3D" id="3.40.50.2020">
    <property type="match status" value="1"/>
</dbReference>
<dbReference type="EMBL" id="MHJU01000017">
    <property type="protein sequence ID" value="OGY73111.1"/>
    <property type="molecule type" value="Genomic_DNA"/>
</dbReference>
<evidence type="ECO:0000259" key="1">
    <source>
        <dbReference type="Pfam" id="PF00156"/>
    </source>
</evidence>
<name>A0A1G2A8J1_9BACT</name>
<dbReference type="Pfam" id="PF00156">
    <property type="entry name" value="Pribosyltran"/>
    <property type="match status" value="1"/>
</dbReference>